<protein>
    <submittedName>
        <fullName evidence="1">Uncharacterized protein</fullName>
    </submittedName>
</protein>
<dbReference type="Proteomes" id="UP000190367">
    <property type="component" value="Unassembled WGS sequence"/>
</dbReference>
<organism evidence="1 2">
    <name type="scientific">Chitinophaga eiseniae</name>
    <dbReference type="NCBI Taxonomy" id="634771"/>
    <lineage>
        <taxon>Bacteria</taxon>
        <taxon>Pseudomonadati</taxon>
        <taxon>Bacteroidota</taxon>
        <taxon>Chitinophagia</taxon>
        <taxon>Chitinophagales</taxon>
        <taxon>Chitinophagaceae</taxon>
        <taxon>Chitinophaga</taxon>
    </lineage>
</organism>
<accession>A0A1T4SXH1</accession>
<dbReference type="OrthoDB" id="1494534at2"/>
<dbReference type="EMBL" id="FUWZ01000003">
    <property type="protein sequence ID" value="SKA32965.1"/>
    <property type="molecule type" value="Genomic_DNA"/>
</dbReference>
<dbReference type="AlphaFoldDB" id="A0A1T4SXH1"/>
<sequence length="159" mass="18227">MYYEARIHEIIEVASALAAAEKIRSESMYTYQVMKWTSKDGNYYMYAVPDGHLDEMLAELAILRQGKNQDDAPYQQVESITNGWIDDTDILARHLQDAESSTIIMKSNAQLIIDKPKGDEQASFTCGCCGNWFKDNVQKQLKFDQDAGYGICDRCQQWY</sequence>
<dbReference type="RefSeq" id="WP_078671072.1">
    <property type="nucleotide sequence ID" value="NZ_FUWZ01000003.1"/>
</dbReference>
<gene>
    <name evidence="1" type="ORF">SAMN04488128_103745</name>
</gene>
<dbReference type="STRING" id="634771.SAMN04488128_103745"/>
<evidence type="ECO:0000313" key="2">
    <source>
        <dbReference type="Proteomes" id="UP000190367"/>
    </source>
</evidence>
<reference evidence="2" key="1">
    <citation type="submission" date="2017-02" db="EMBL/GenBank/DDBJ databases">
        <authorList>
            <person name="Varghese N."/>
            <person name="Submissions S."/>
        </authorList>
    </citation>
    <scope>NUCLEOTIDE SEQUENCE [LARGE SCALE GENOMIC DNA]</scope>
    <source>
        <strain evidence="2">DSM 22224</strain>
    </source>
</reference>
<evidence type="ECO:0000313" key="1">
    <source>
        <dbReference type="EMBL" id="SKA32965.1"/>
    </source>
</evidence>
<keyword evidence="2" id="KW-1185">Reference proteome</keyword>
<proteinExistence type="predicted"/>
<name>A0A1T4SXH1_9BACT</name>